<dbReference type="PANTHER" id="PTHR46696">
    <property type="entry name" value="P450, PUTATIVE (EUROFUNG)-RELATED"/>
    <property type="match status" value="1"/>
</dbReference>
<evidence type="ECO:0000256" key="8">
    <source>
        <dbReference type="RuleBase" id="RU000461"/>
    </source>
</evidence>
<dbReference type="AlphaFoldDB" id="A0A1A3KJY3"/>
<dbReference type="GO" id="GO:0005506">
    <property type="term" value="F:iron ion binding"/>
    <property type="evidence" value="ECO:0007669"/>
    <property type="project" value="InterPro"/>
</dbReference>
<dbReference type="GO" id="GO:0006707">
    <property type="term" value="P:cholesterol catabolic process"/>
    <property type="evidence" value="ECO:0007669"/>
    <property type="project" value="TreeGrafter"/>
</dbReference>
<dbReference type="FunFam" id="1.10.630.10:FF:000018">
    <property type="entry name" value="Cytochrome P450 monooxygenase"/>
    <property type="match status" value="1"/>
</dbReference>
<organism evidence="9 10">
    <name type="scientific">Mycobacterium asiaticum</name>
    <dbReference type="NCBI Taxonomy" id="1790"/>
    <lineage>
        <taxon>Bacteria</taxon>
        <taxon>Bacillati</taxon>
        <taxon>Actinomycetota</taxon>
        <taxon>Actinomycetes</taxon>
        <taxon>Mycobacteriales</taxon>
        <taxon>Mycobacteriaceae</taxon>
        <taxon>Mycobacterium</taxon>
    </lineage>
</organism>
<protein>
    <submittedName>
        <fullName evidence="9">Cytochrome</fullName>
    </submittedName>
</protein>
<evidence type="ECO:0000313" key="10">
    <source>
        <dbReference type="Proteomes" id="UP000093925"/>
    </source>
</evidence>
<dbReference type="Gene3D" id="1.10.630.10">
    <property type="entry name" value="Cytochrome P450"/>
    <property type="match status" value="1"/>
</dbReference>
<dbReference type="PANTHER" id="PTHR46696:SF4">
    <property type="entry name" value="BIOTIN BIOSYNTHESIS CYTOCHROME P450"/>
    <property type="match status" value="1"/>
</dbReference>
<dbReference type="InterPro" id="IPR017972">
    <property type="entry name" value="Cyt_P450_CS"/>
</dbReference>
<comment type="similarity">
    <text evidence="2 8">Belongs to the cytochrome P450 family.</text>
</comment>
<keyword evidence="5 8" id="KW-0560">Oxidoreductase</keyword>
<evidence type="ECO:0000313" key="9">
    <source>
        <dbReference type="EMBL" id="OBJ84708.1"/>
    </source>
</evidence>
<reference evidence="9 10" key="1">
    <citation type="submission" date="2016-06" db="EMBL/GenBank/DDBJ databases">
        <authorList>
            <person name="Kjaerup R.B."/>
            <person name="Dalgaard T.S."/>
            <person name="Juul-Madsen H.R."/>
        </authorList>
    </citation>
    <scope>NUCLEOTIDE SEQUENCE [LARGE SCALE GENOMIC DNA]</scope>
    <source>
        <strain evidence="9 10">1276495.2</strain>
    </source>
</reference>
<evidence type="ECO:0000256" key="5">
    <source>
        <dbReference type="ARBA" id="ARBA00023002"/>
    </source>
</evidence>
<dbReference type="GO" id="GO:0020037">
    <property type="term" value="F:heme binding"/>
    <property type="evidence" value="ECO:0007669"/>
    <property type="project" value="InterPro"/>
</dbReference>
<dbReference type="PRINTS" id="PR00359">
    <property type="entry name" value="BP450"/>
</dbReference>
<evidence type="ECO:0000256" key="3">
    <source>
        <dbReference type="ARBA" id="ARBA00022617"/>
    </source>
</evidence>
<dbReference type="RefSeq" id="WP_065140531.1">
    <property type="nucleotide sequence ID" value="NZ_LZLM01000081.1"/>
</dbReference>
<evidence type="ECO:0000256" key="4">
    <source>
        <dbReference type="ARBA" id="ARBA00022723"/>
    </source>
</evidence>
<evidence type="ECO:0000256" key="6">
    <source>
        <dbReference type="ARBA" id="ARBA00023004"/>
    </source>
</evidence>
<dbReference type="GO" id="GO:0008395">
    <property type="term" value="F:steroid hydroxylase activity"/>
    <property type="evidence" value="ECO:0007669"/>
    <property type="project" value="TreeGrafter"/>
</dbReference>
<accession>A0A1A3KJY3</accession>
<sequence>MGAKTANQLCYDPYDVELNVDPYPLFRRLREEAPLSYNEQHDFYALSRFNDVHAALHDHETFSSARGNILELIKADMPIPPGVFLMEDPPLHDIYRKSLSRLFTPRKMREVEATARQFCAESLDPFVGTGSFDFIANLGAEMPVRVVCRLLGIPDEMRHEVIDLAEGHVNTEPGGEMKAASSGLETGQLFAEYLDWRAEHPSDDVVTELLGVEFTDLDGTVRGLTREELLICITLVAAGGAETTTRLIGWAGKVLAEHPEQRRELVADRSLIPGTIEELLRFESPAPHIARTVTHDLQYYGQHVPGGSIMMLLAGAANRDHRQFPPDGDVFNIHRKAGAHVGFGVGVHYCLGASLARMEGRVALDEVLNRFPEWDIDMSEARMTTTSTVRGWETLPAVLA</sequence>
<evidence type="ECO:0000256" key="7">
    <source>
        <dbReference type="ARBA" id="ARBA00023033"/>
    </source>
</evidence>
<keyword evidence="3 8" id="KW-0349">Heme</keyword>
<name>A0A1A3KJY3_MYCAS</name>
<dbReference type="SUPFAM" id="SSF48264">
    <property type="entry name" value="Cytochrome P450"/>
    <property type="match status" value="1"/>
</dbReference>
<keyword evidence="7 8" id="KW-0503">Monooxygenase</keyword>
<evidence type="ECO:0000256" key="1">
    <source>
        <dbReference type="ARBA" id="ARBA00001971"/>
    </source>
</evidence>
<dbReference type="InterPro" id="IPR001128">
    <property type="entry name" value="Cyt_P450"/>
</dbReference>
<proteinExistence type="inferred from homology"/>
<gene>
    <name evidence="9" type="ORF">A5640_15090</name>
</gene>
<dbReference type="GO" id="GO:0036199">
    <property type="term" value="F:cholest-4-en-3-one 26-monooxygenase activity"/>
    <property type="evidence" value="ECO:0007669"/>
    <property type="project" value="TreeGrafter"/>
</dbReference>
<dbReference type="PRINTS" id="PR00385">
    <property type="entry name" value="P450"/>
</dbReference>
<dbReference type="CDD" id="cd11078">
    <property type="entry name" value="CYP130-like"/>
    <property type="match status" value="1"/>
</dbReference>
<dbReference type="Proteomes" id="UP000093925">
    <property type="component" value="Unassembled WGS sequence"/>
</dbReference>
<comment type="cofactor">
    <cofactor evidence="1">
        <name>heme</name>
        <dbReference type="ChEBI" id="CHEBI:30413"/>
    </cofactor>
</comment>
<dbReference type="InterPro" id="IPR036396">
    <property type="entry name" value="Cyt_P450_sf"/>
</dbReference>
<keyword evidence="4 8" id="KW-0479">Metal-binding</keyword>
<dbReference type="EMBL" id="LZLM01000081">
    <property type="protein sequence ID" value="OBJ84708.1"/>
    <property type="molecule type" value="Genomic_DNA"/>
</dbReference>
<dbReference type="InterPro" id="IPR002397">
    <property type="entry name" value="Cyt_P450_B"/>
</dbReference>
<keyword evidence="6 8" id="KW-0408">Iron</keyword>
<dbReference type="Pfam" id="PF00067">
    <property type="entry name" value="p450"/>
    <property type="match status" value="1"/>
</dbReference>
<evidence type="ECO:0000256" key="2">
    <source>
        <dbReference type="ARBA" id="ARBA00010617"/>
    </source>
</evidence>
<comment type="caution">
    <text evidence="9">The sequence shown here is derived from an EMBL/GenBank/DDBJ whole genome shotgun (WGS) entry which is preliminary data.</text>
</comment>
<dbReference type="PROSITE" id="PS00086">
    <property type="entry name" value="CYTOCHROME_P450"/>
    <property type="match status" value="1"/>
</dbReference>